<keyword evidence="2" id="KW-1185">Reference proteome</keyword>
<gene>
    <name evidence="1" type="primary">PRP45</name>
    <name evidence="1" type="ORF">QFC21_000508</name>
</gene>
<evidence type="ECO:0000313" key="2">
    <source>
        <dbReference type="Proteomes" id="UP001227268"/>
    </source>
</evidence>
<dbReference type="Proteomes" id="UP001227268">
    <property type="component" value="Unassembled WGS sequence"/>
</dbReference>
<evidence type="ECO:0000313" key="1">
    <source>
        <dbReference type="EMBL" id="KAJ9109179.1"/>
    </source>
</evidence>
<comment type="caution">
    <text evidence="1">The sequence shown here is derived from an EMBL/GenBank/DDBJ whole genome shotgun (WGS) entry which is preliminary data.</text>
</comment>
<dbReference type="EMBL" id="JASBWT010000001">
    <property type="protein sequence ID" value="KAJ9109179.1"/>
    <property type="molecule type" value="Genomic_DNA"/>
</dbReference>
<name>A0ACC2WBS4_9TREE</name>
<organism evidence="1 2">
    <name type="scientific">Naganishia friedmannii</name>
    <dbReference type="NCBI Taxonomy" id="89922"/>
    <lineage>
        <taxon>Eukaryota</taxon>
        <taxon>Fungi</taxon>
        <taxon>Dikarya</taxon>
        <taxon>Basidiomycota</taxon>
        <taxon>Agaricomycotina</taxon>
        <taxon>Tremellomycetes</taxon>
        <taxon>Filobasidiales</taxon>
        <taxon>Filobasidiaceae</taxon>
        <taxon>Naganishia</taxon>
    </lineage>
</organism>
<reference evidence="1" key="1">
    <citation type="submission" date="2023-04" db="EMBL/GenBank/DDBJ databases">
        <title>Draft Genome sequencing of Naganishia species isolated from polar environments using Oxford Nanopore Technology.</title>
        <authorList>
            <person name="Leo P."/>
            <person name="Venkateswaran K."/>
        </authorList>
    </citation>
    <scope>NUCLEOTIDE SEQUENCE</scope>
    <source>
        <strain evidence="1">MNA-CCFEE 5423</strain>
    </source>
</reference>
<proteinExistence type="predicted"/>
<sequence>MAALARSLPAPMHNPIDDYRQDDAPIMPQKPQQSHIPAYGQRKGWKPKGQNDFSGGGAYPECHVAQYPLDMGRKQASSGNTLALQVDAEGNVRYDAIAQYGTREGQTVHSSFRDLVPLAKRSDLKEKDKEMERPSEEAVFTTAERTRLALEKVTSGKIAAARPTTVALKDSASSQYIRYTPASTSDQGKQRIIKMSEVQEDPLEPPRFKHKKIPRAPDGPPPPVMQSPPRRATVQDMKDWQIPPCISNWKNNKGYTIALDKRLAADGRGLQDIHINDNFAKFSEALFIADRHAREEVRERAQMQQKIAQKEKAAKEENLRLLAQRARDERAGIAPSAAVADGEKRAAPAMKGIQLGGYGSDADTDSESDDDSASNKSGADNADDDEARERDRIRREKRQEREREMRLNNMGSEQRAKMLMREQNRDISEKIALGLAKPSTNKESMLDSRLFNRESYTGSFGRADSYNLYDKPLFAGSSAAAAIYKPRGNNADDEAYGGGTTEGITDALQNDRFALGTAKFEGASEQPEREGPVQFEKEVSLSAAQVADPFGLTQFMDEAKKGTKRAGLDTSGIYHNYVFKSVSRLWSRLHDRDEVSQRHYEIDVSRMAIDPSGALPPEYVPTYCQPWFGKDGVIKGFIKDGYLLYMNIEEDGPLMYLPSRLCDLKPRYFPVGTSFPGGIIVPLHARMGKLDFAFHRLA</sequence>
<accession>A0ACC2WBS4</accession>
<protein>
    <submittedName>
        <fullName evidence="1">mRNA splicing protein</fullName>
    </submittedName>
</protein>